<dbReference type="Gene3D" id="1.10.10.10">
    <property type="entry name" value="Winged helix-like DNA-binding domain superfamily/Winged helix DNA-binding domain"/>
    <property type="match status" value="1"/>
</dbReference>
<gene>
    <name evidence="2" type="ORF">SAMN04489726_5992</name>
</gene>
<dbReference type="SUPFAM" id="SSF46785">
    <property type="entry name" value="Winged helix' DNA-binding domain"/>
    <property type="match status" value="1"/>
</dbReference>
<dbReference type="SMART" id="SM00347">
    <property type="entry name" value="HTH_MARR"/>
    <property type="match status" value="1"/>
</dbReference>
<dbReference type="PRINTS" id="PR00598">
    <property type="entry name" value="HTHMARR"/>
</dbReference>
<dbReference type="GO" id="GO:0006950">
    <property type="term" value="P:response to stress"/>
    <property type="evidence" value="ECO:0007669"/>
    <property type="project" value="TreeGrafter"/>
</dbReference>
<name>A0A1H0ABV6_ALLAB</name>
<accession>A0A1H0ABV6</accession>
<dbReference type="GO" id="GO:0003700">
    <property type="term" value="F:DNA-binding transcription factor activity"/>
    <property type="evidence" value="ECO:0007669"/>
    <property type="project" value="InterPro"/>
</dbReference>
<feature type="domain" description="HTH marR-type" evidence="1">
    <location>
        <begin position="46"/>
        <end position="182"/>
    </location>
</feature>
<dbReference type="InterPro" id="IPR036390">
    <property type="entry name" value="WH_DNA-bd_sf"/>
</dbReference>
<dbReference type="PROSITE" id="PS50995">
    <property type="entry name" value="HTH_MARR_2"/>
    <property type="match status" value="1"/>
</dbReference>
<keyword evidence="3" id="KW-1185">Reference proteome</keyword>
<organism evidence="2 3">
    <name type="scientific">Allokutzneria albata</name>
    <name type="common">Kibdelosporangium albatum</name>
    <dbReference type="NCBI Taxonomy" id="211114"/>
    <lineage>
        <taxon>Bacteria</taxon>
        <taxon>Bacillati</taxon>
        <taxon>Actinomycetota</taxon>
        <taxon>Actinomycetes</taxon>
        <taxon>Pseudonocardiales</taxon>
        <taxon>Pseudonocardiaceae</taxon>
        <taxon>Allokutzneria</taxon>
    </lineage>
</organism>
<dbReference type="InterPro" id="IPR039422">
    <property type="entry name" value="MarR/SlyA-like"/>
</dbReference>
<dbReference type="AlphaFoldDB" id="A0A1H0ABV6"/>
<dbReference type="PANTHER" id="PTHR33164:SF99">
    <property type="entry name" value="MARR FAMILY REGULATORY PROTEIN"/>
    <property type="match status" value="1"/>
</dbReference>
<dbReference type="InterPro" id="IPR000835">
    <property type="entry name" value="HTH_MarR-typ"/>
</dbReference>
<proteinExistence type="predicted"/>
<dbReference type="STRING" id="211114.SAMN04489726_5992"/>
<dbReference type="InterPro" id="IPR036388">
    <property type="entry name" value="WH-like_DNA-bd_sf"/>
</dbReference>
<sequence>MCPLPPADTRSNGYITMKGRYRVGTHSLDGVTRTADAEPRWLDDKEMRAWRAYIVGSQMLSYRLHRELQENHNLALADYEILVRLSEQPGLRMRMSVLAGEMASSKSRLSHQIGRMEQAGLVVRTECSSDGRGVFAELTDKGVGVLRTAAPTHLDGVRSHLIDLLTDEEQAVLARVFERVDEHLRGQRN</sequence>
<dbReference type="PANTHER" id="PTHR33164">
    <property type="entry name" value="TRANSCRIPTIONAL REGULATOR, MARR FAMILY"/>
    <property type="match status" value="1"/>
</dbReference>
<dbReference type="EMBL" id="LT629701">
    <property type="protein sequence ID" value="SDN31122.1"/>
    <property type="molecule type" value="Genomic_DNA"/>
</dbReference>
<evidence type="ECO:0000313" key="3">
    <source>
        <dbReference type="Proteomes" id="UP000183376"/>
    </source>
</evidence>
<keyword evidence="2" id="KW-0238">DNA-binding</keyword>
<dbReference type="Proteomes" id="UP000183376">
    <property type="component" value="Chromosome I"/>
</dbReference>
<dbReference type="GO" id="GO:0003677">
    <property type="term" value="F:DNA binding"/>
    <property type="evidence" value="ECO:0007669"/>
    <property type="project" value="UniProtKB-KW"/>
</dbReference>
<evidence type="ECO:0000313" key="2">
    <source>
        <dbReference type="EMBL" id="SDN31122.1"/>
    </source>
</evidence>
<dbReference type="eggNOG" id="COG1846">
    <property type="taxonomic scope" value="Bacteria"/>
</dbReference>
<dbReference type="Pfam" id="PF01047">
    <property type="entry name" value="MarR"/>
    <property type="match status" value="1"/>
</dbReference>
<protein>
    <submittedName>
        <fullName evidence="2">DNA-binding transcriptional regulator, MarR family</fullName>
    </submittedName>
</protein>
<evidence type="ECO:0000259" key="1">
    <source>
        <dbReference type="PROSITE" id="PS50995"/>
    </source>
</evidence>
<reference evidence="2 3" key="1">
    <citation type="submission" date="2016-10" db="EMBL/GenBank/DDBJ databases">
        <authorList>
            <person name="de Groot N.N."/>
        </authorList>
    </citation>
    <scope>NUCLEOTIDE SEQUENCE [LARGE SCALE GENOMIC DNA]</scope>
    <source>
        <strain evidence="2 3">DSM 44149</strain>
    </source>
</reference>